<sequence length="123" mass="13484">MNPEDWNKVIILGRQLAAGAELPQDAELPELLMRMAPQVGIAVEDAAPALATPATTCELAMEIQRRTRDGSYRLGHAFDEADKLVAAGDVAGARTVLERAREVEVVPLYRDQLRAYLDDPQDT</sequence>
<dbReference type="NCBIfam" id="TIGR02267">
    <property type="entry name" value="DUSAM domain"/>
    <property type="match status" value="1"/>
</dbReference>
<reference evidence="2 3" key="1">
    <citation type="submission" date="2020-02" db="EMBL/GenBank/DDBJ databases">
        <authorList>
            <person name="Babadi Z.K."/>
            <person name="Risdian C."/>
            <person name="Ebrahimipour G.H."/>
            <person name="Wink J."/>
        </authorList>
    </citation>
    <scope>NUCLEOTIDE SEQUENCE [LARGE SCALE GENOMIC DNA]</scope>
    <source>
        <strain evidence="2 3">ZKHCc1 1396</strain>
    </source>
</reference>
<accession>A0ABR9PX47</accession>
<comment type="caution">
    <text evidence="2">The sequence shown here is derived from an EMBL/GenBank/DDBJ whole genome shotgun (WGS) entry which is preliminary data.</text>
</comment>
<name>A0ABR9PX47_9BACT</name>
<evidence type="ECO:0000313" key="3">
    <source>
        <dbReference type="Proteomes" id="UP001516472"/>
    </source>
</evidence>
<feature type="domain" description="DUSAM" evidence="1">
    <location>
        <begin position="5"/>
        <end position="119"/>
    </location>
</feature>
<dbReference type="Proteomes" id="UP001516472">
    <property type="component" value="Unassembled WGS sequence"/>
</dbReference>
<proteinExistence type="predicted"/>
<protein>
    <submittedName>
        <fullName evidence="2">DUSAM domain-containing protein</fullName>
    </submittedName>
</protein>
<keyword evidence="3" id="KW-1185">Reference proteome</keyword>
<dbReference type="Pfam" id="PF09543">
    <property type="entry name" value="DUF2379"/>
    <property type="match status" value="1"/>
</dbReference>
<gene>
    <name evidence="2" type="ORF">G4177_30485</name>
</gene>
<dbReference type="InterPro" id="IPR011753">
    <property type="entry name" value="DUSAM_dom"/>
</dbReference>
<evidence type="ECO:0000259" key="1">
    <source>
        <dbReference type="Pfam" id="PF09543"/>
    </source>
</evidence>
<organism evidence="2 3">
    <name type="scientific">Corallococcus soli</name>
    <dbReference type="NCBI Taxonomy" id="2710757"/>
    <lineage>
        <taxon>Bacteria</taxon>
        <taxon>Pseudomonadati</taxon>
        <taxon>Myxococcota</taxon>
        <taxon>Myxococcia</taxon>
        <taxon>Myxococcales</taxon>
        <taxon>Cystobacterineae</taxon>
        <taxon>Myxococcaceae</taxon>
        <taxon>Corallococcus</taxon>
    </lineage>
</organism>
<dbReference type="RefSeq" id="WP_193429686.1">
    <property type="nucleotide sequence ID" value="NZ_CBCSIP010000147.1"/>
</dbReference>
<evidence type="ECO:0000313" key="2">
    <source>
        <dbReference type="EMBL" id="MBE4752501.1"/>
    </source>
</evidence>
<dbReference type="EMBL" id="JAAIYO010000012">
    <property type="protein sequence ID" value="MBE4752501.1"/>
    <property type="molecule type" value="Genomic_DNA"/>
</dbReference>